<keyword evidence="7" id="KW-0869">Chloride channel</keyword>
<dbReference type="CDD" id="cd02205">
    <property type="entry name" value="CBS_pair_SF"/>
    <property type="match status" value="1"/>
</dbReference>
<dbReference type="Pfam" id="PF00654">
    <property type="entry name" value="Voltage_CLC"/>
    <property type="match status" value="1"/>
</dbReference>
<dbReference type="InterPro" id="IPR014743">
    <property type="entry name" value="Cl-channel_core"/>
</dbReference>
<dbReference type="InterPro" id="IPR000644">
    <property type="entry name" value="CBS_dom"/>
</dbReference>
<protein>
    <submittedName>
        <fullName evidence="13">Chloride channel protein</fullName>
    </submittedName>
</protein>
<dbReference type="Proteomes" id="UP000778578">
    <property type="component" value="Unassembled WGS sequence"/>
</dbReference>
<dbReference type="PANTHER" id="PTHR43427:SF6">
    <property type="entry name" value="CHLORIDE CHANNEL PROTEIN CLC-E"/>
    <property type="match status" value="1"/>
</dbReference>
<dbReference type="EMBL" id="JAINZZ010000005">
    <property type="protein sequence ID" value="MBY8877320.1"/>
    <property type="molecule type" value="Genomic_DNA"/>
</dbReference>
<feature type="transmembrane region" description="Helical" evidence="11">
    <location>
        <begin position="49"/>
        <end position="68"/>
    </location>
</feature>
<keyword evidence="10" id="KW-0129">CBS domain</keyword>
<dbReference type="InterPro" id="IPR001807">
    <property type="entry name" value="ClC"/>
</dbReference>
<evidence type="ECO:0000256" key="9">
    <source>
        <dbReference type="ARBA" id="ARBA00023303"/>
    </source>
</evidence>
<evidence type="ECO:0000313" key="14">
    <source>
        <dbReference type="Proteomes" id="UP000778578"/>
    </source>
</evidence>
<comment type="subcellular location">
    <subcellularLocation>
        <location evidence="1">Membrane</location>
        <topology evidence="1">Multi-pass membrane protein</topology>
    </subcellularLocation>
</comment>
<dbReference type="PANTHER" id="PTHR43427">
    <property type="entry name" value="CHLORIDE CHANNEL PROTEIN CLC-E"/>
    <property type="match status" value="1"/>
</dbReference>
<evidence type="ECO:0000256" key="5">
    <source>
        <dbReference type="ARBA" id="ARBA00023065"/>
    </source>
</evidence>
<proteinExistence type="predicted"/>
<comment type="caution">
    <text evidence="13">The sequence shown here is derived from an EMBL/GenBank/DDBJ whole genome shotgun (WGS) entry which is preliminary data.</text>
</comment>
<keyword evidence="6 11" id="KW-0472">Membrane</keyword>
<reference evidence="13 14" key="1">
    <citation type="submission" date="2021-08" db="EMBL/GenBank/DDBJ databases">
        <title>WGS of actinomycetes from Thailand.</title>
        <authorList>
            <person name="Thawai C."/>
        </authorList>
    </citation>
    <scope>NUCLEOTIDE SEQUENCE [LARGE SCALE GENOMIC DNA]</scope>
    <source>
        <strain evidence="13 14">PLK6-54</strain>
    </source>
</reference>
<feature type="transmembrane region" description="Helical" evidence="11">
    <location>
        <begin position="222"/>
        <end position="243"/>
    </location>
</feature>
<accession>A0ABS7Q4H9</accession>
<feature type="transmembrane region" description="Helical" evidence="11">
    <location>
        <begin position="263"/>
        <end position="282"/>
    </location>
</feature>
<organism evidence="13 14">
    <name type="scientific">Actinacidiphila acidipaludis</name>
    <dbReference type="NCBI Taxonomy" id="2873382"/>
    <lineage>
        <taxon>Bacteria</taxon>
        <taxon>Bacillati</taxon>
        <taxon>Actinomycetota</taxon>
        <taxon>Actinomycetes</taxon>
        <taxon>Kitasatosporales</taxon>
        <taxon>Streptomycetaceae</taxon>
        <taxon>Actinacidiphila</taxon>
    </lineage>
</organism>
<keyword evidence="14" id="KW-1185">Reference proteome</keyword>
<dbReference type="PROSITE" id="PS51371">
    <property type="entry name" value="CBS"/>
    <property type="match status" value="2"/>
</dbReference>
<evidence type="ECO:0000256" key="10">
    <source>
        <dbReference type="PROSITE-ProRule" id="PRU00703"/>
    </source>
</evidence>
<keyword evidence="3 11" id="KW-0812">Transmembrane</keyword>
<dbReference type="InterPro" id="IPR050368">
    <property type="entry name" value="ClC-type_chloride_channel"/>
</dbReference>
<evidence type="ECO:0000256" key="11">
    <source>
        <dbReference type="SAM" id="Phobius"/>
    </source>
</evidence>
<dbReference type="CDD" id="cd00400">
    <property type="entry name" value="Voltage_gated_ClC"/>
    <property type="match status" value="1"/>
</dbReference>
<dbReference type="SUPFAM" id="SSF54631">
    <property type="entry name" value="CBS-domain pair"/>
    <property type="match status" value="1"/>
</dbReference>
<feature type="domain" description="CBS" evidence="12">
    <location>
        <begin position="503"/>
        <end position="561"/>
    </location>
</feature>
<keyword evidence="5" id="KW-0406">Ion transport</keyword>
<gene>
    <name evidence="13" type="ORF">K7862_06630</name>
</gene>
<evidence type="ECO:0000256" key="6">
    <source>
        <dbReference type="ARBA" id="ARBA00023136"/>
    </source>
</evidence>
<feature type="transmembrane region" description="Helical" evidence="11">
    <location>
        <begin position="183"/>
        <end position="202"/>
    </location>
</feature>
<feature type="transmembrane region" description="Helical" evidence="11">
    <location>
        <begin position="322"/>
        <end position="340"/>
    </location>
</feature>
<dbReference type="PRINTS" id="PR00762">
    <property type="entry name" value="CLCHANNEL"/>
</dbReference>
<feature type="transmembrane region" description="Helical" evidence="11">
    <location>
        <begin position="385"/>
        <end position="406"/>
    </location>
</feature>
<evidence type="ECO:0000313" key="13">
    <source>
        <dbReference type="EMBL" id="MBY8877320.1"/>
    </source>
</evidence>
<keyword evidence="9" id="KW-0407">Ion channel</keyword>
<name>A0ABS7Q4H9_9ACTN</name>
<evidence type="ECO:0000256" key="3">
    <source>
        <dbReference type="ARBA" id="ARBA00022692"/>
    </source>
</evidence>
<dbReference type="RefSeq" id="WP_222961565.1">
    <property type="nucleotide sequence ID" value="NZ_JAINZZ010000005.1"/>
</dbReference>
<evidence type="ECO:0000259" key="12">
    <source>
        <dbReference type="PROSITE" id="PS51371"/>
    </source>
</evidence>
<sequence length="570" mass="58501">MVLALVVGCGAGLGAIAFRWLIQTCTRLLAGHADYSAAGHAANPHVPWLGRWFVVLAPVLAGLVYGPLVQRFAREARGHGVPEVMYAVARRGGRIAPQVAVVKSLASALCIGGGGSVGREGPIVQIGSALGSTLGGLVKVAEDRMRVLVACGAAGGIAATFNAPLAGVFFAMELILRDFTAEAFGMVVLASVTSSIIGRAAFGNHPFLSPPAFAVTHLPEYLLFALLGVLAGAVGVGFSRILYWVEDACDWAWRGPEWARPAVGGLLLGLLLLFLPEMYGVGYPVLGKAIDGRYAIGFLLVLVVAKAFATSLTIGIGGSGGVFAPSLFIGAAFGAAYGAIAHHLAPGVAGPVGAYGLIGMGAVFAGAARAPITAVVILFELTGEYTIILPLMAAIVLATGVSRTLTGDTVYTLKLRRRGIDIDDKPTAAAFTGLRVRAVMESLPGPLDGSLRLSDAAVALARSVHGTLPVLADDGTYLGTATARAVAEALADGLHDETAVRAITHLPKPVDAETDLSTALDALVAAEGSGLPVLDDSHHELVGWITHQSVLTAMHTPAQATPPQPQMPAV</sequence>
<feature type="transmembrane region" description="Helical" evidence="11">
    <location>
        <begin position="294"/>
        <end position="316"/>
    </location>
</feature>
<dbReference type="Pfam" id="PF00571">
    <property type="entry name" value="CBS"/>
    <property type="match status" value="1"/>
</dbReference>
<feature type="transmembrane region" description="Helical" evidence="11">
    <location>
        <begin position="147"/>
        <end position="171"/>
    </location>
</feature>
<keyword evidence="8" id="KW-0868">Chloride</keyword>
<evidence type="ECO:0000256" key="2">
    <source>
        <dbReference type="ARBA" id="ARBA00022448"/>
    </source>
</evidence>
<evidence type="ECO:0000256" key="4">
    <source>
        <dbReference type="ARBA" id="ARBA00022989"/>
    </source>
</evidence>
<dbReference type="InterPro" id="IPR046342">
    <property type="entry name" value="CBS_dom_sf"/>
</dbReference>
<keyword evidence="4 11" id="KW-1133">Transmembrane helix</keyword>
<keyword evidence="2" id="KW-0813">Transport</keyword>
<evidence type="ECO:0000256" key="8">
    <source>
        <dbReference type="ARBA" id="ARBA00023214"/>
    </source>
</evidence>
<feature type="transmembrane region" description="Helical" evidence="11">
    <location>
        <begin position="352"/>
        <end position="379"/>
    </location>
</feature>
<evidence type="ECO:0000256" key="7">
    <source>
        <dbReference type="ARBA" id="ARBA00023173"/>
    </source>
</evidence>
<dbReference type="Gene3D" id="3.10.580.10">
    <property type="entry name" value="CBS-domain"/>
    <property type="match status" value="1"/>
</dbReference>
<dbReference type="SUPFAM" id="SSF81340">
    <property type="entry name" value="Clc chloride channel"/>
    <property type="match status" value="1"/>
</dbReference>
<feature type="domain" description="CBS" evidence="12">
    <location>
        <begin position="440"/>
        <end position="497"/>
    </location>
</feature>
<dbReference type="Gene3D" id="1.10.3080.10">
    <property type="entry name" value="Clc chloride channel"/>
    <property type="match status" value="1"/>
</dbReference>
<evidence type="ECO:0000256" key="1">
    <source>
        <dbReference type="ARBA" id="ARBA00004141"/>
    </source>
</evidence>